<dbReference type="InterPro" id="IPR041470">
    <property type="entry name" value="GCP_N"/>
</dbReference>
<dbReference type="Pfam" id="PF04130">
    <property type="entry name" value="GCP_C_terminal"/>
    <property type="match status" value="1"/>
</dbReference>
<dbReference type="InterPro" id="IPR040457">
    <property type="entry name" value="GCP_C"/>
</dbReference>
<dbReference type="InterPro" id="IPR042241">
    <property type="entry name" value="GCP_C_sf"/>
</dbReference>
<keyword evidence="4 5" id="KW-0206">Cytoskeleton</keyword>
<dbReference type="GO" id="GO:0051321">
    <property type="term" value="P:meiotic cell cycle"/>
    <property type="evidence" value="ECO:0007669"/>
    <property type="project" value="TreeGrafter"/>
</dbReference>
<feature type="domain" description="Gamma tubulin complex component C-terminal" evidence="6">
    <location>
        <begin position="326"/>
        <end position="511"/>
    </location>
</feature>
<dbReference type="InterPro" id="IPR007259">
    <property type="entry name" value="GCP"/>
</dbReference>
<keyword evidence="2 5" id="KW-0963">Cytoplasm</keyword>
<evidence type="ECO:0000259" key="7">
    <source>
        <dbReference type="Pfam" id="PF17681"/>
    </source>
</evidence>
<protein>
    <recommendedName>
        <fullName evidence="5">Gamma-tubulin complex component</fullName>
    </recommendedName>
</protein>
<reference evidence="9" key="1">
    <citation type="submission" date="2022-11" db="UniProtKB">
        <authorList>
            <consortium name="WormBaseParasite"/>
        </authorList>
    </citation>
    <scope>IDENTIFICATION</scope>
</reference>
<dbReference type="GO" id="GO:0007020">
    <property type="term" value="P:microtubule nucleation"/>
    <property type="evidence" value="ECO:0007669"/>
    <property type="project" value="InterPro"/>
</dbReference>
<comment type="similarity">
    <text evidence="1 5">Belongs to the TUBGCP family.</text>
</comment>
<feature type="domain" description="Gamma tubulin complex component protein N-terminal" evidence="7">
    <location>
        <begin position="27"/>
        <end position="290"/>
    </location>
</feature>
<dbReference type="GO" id="GO:0043015">
    <property type="term" value="F:gamma-tubulin binding"/>
    <property type="evidence" value="ECO:0007669"/>
    <property type="project" value="InterPro"/>
</dbReference>
<evidence type="ECO:0000259" key="6">
    <source>
        <dbReference type="Pfam" id="PF04130"/>
    </source>
</evidence>
<evidence type="ECO:0000256" key="4">
    <source>
        <dbReference type="ARBA" id="ARBA00023212"/>
    </source>
</evidence>
<name>A0A915D3F7_9BILA</name>
<evidence type="ECO:0000256" key="2">
    <source>
        <dbReference type="ARBA" id="ARBA00022490"/>
    </source>
</evidence>
<comment type="subcellular location">
    <subcellularLocation>
        <location evidence="5">Cytoplasm</location>
        <location evidence="5">Cytoskeleton</location>
        <location evidence="5">Microtubule organizing center</location>
    </subcellularLocation>
</comment>
<proteinExistence type="inferred from homology"/>
<dbReference type="PANTHER" id="PTHR19302">
    <property type="entry name" value="GAMMA TUBULIN COMPLEX PROTEIN"/>
    <property type="match status" value="1"/>
</dbReference>
<dbReference type="GO" id="GO:0000278">
    <property type="term" value="P:mitotic cell cycle"/>
    <property type="evidence" value="ECO:0007669"/>
    <property type="project" value="TreeGrafter"/>
</dbReference>
<keyword evidence="3 5" id="KW-0493">Microtubule</keyword>
<evidence type="ECO:0000313" key="8">
    <source>
        <dbReference type="Proteomes" id="UP000887574"/>
    </source>
</evidence>
<dbReference type="Gene3D" id="1.20.120.1900">
    <property type="entry name" value="Gamma-tubulin complex, C-terminal domain"/>
    <property type="match status" value="1"/>
</dbReference>
<dbReference type="WBParaSite" id="jg14975">
    <property type="protein sequence ID" value="jg14975"/>
    <property type="gene ID" value="jg14975"/>
</dbReference>
<evidence type="ECO:0000256" key="1">
    <source>
        <dbReference type="ARBA" id="ARBA00010337"/>
    </source>
</evidence>
<keyword evidence="8" id="KW-1185">Reference proteome</keyword>
<dbReference type="Pfam" id="PF17681">
    <property type="entry name" value="GCP_N_terminal"/>
    <property type="match status" value="1"/>
</dbReference>
<dbReference type="AlphaFoldDB" id="A0A915D3F7"/>
<dbReference type="PANTHER" id="PTHR19302:SF33">
    <property type="entry name" value="GAMMA-TUBULIN COMPLEX COMPONENT 5"/>
    <property type="match status" value="1"/>
</dbReference>
<accession>A0A915D3F7</accession>
<dbReference type="Proteomes" id="UP000887574">
    <property type="component" value="Unplaced"/>
</dbReference>
<dbReference type="GO" id="GO:0051225">
    <property type="term" value="P:spindle assembly"/>
    <property type="evidence" value="ECO:0007669"/>
    <property type="project" value="TreeGrafter"/>
</dbReference>
<evidence type="ECO:0000256" key="5">
    <source>
        <dbReference type="RuleBase" id="RU363050"/>
    </source>
</evidence>
<dbReference type="GO" id="GO:0000930">
    <property type="term" value="C:gamma-tubulin complex"/>
    <property type="evidence" value="ECO:0007669"/>
    <property type="project" value="TreeGrafter"/>
</dbReference>
<sequence>MIRSFQKISMKGMSVDQQEAIFFNDFITLCRGHNTPSIQYELDDDKGDLMFSMSEKRDDQIDRWMARCFPMTKNLFALLDCLSRLRADKTRGPIVFTFCSVVIKDLRRIFYPALDKLEELACKNLLTLQRKCEELNSLLGPLKEMAIIIEDEDKVGGELLNFLISESHLDSRFRVINVLKDVLNFSMKRYTEVLYEWVSQGTLTLDLAHEFFIWDLSKSSAVSRSDFPNSYSDGSEFDKRFVMIPEMCPDSLKPVASKILDMGKFLFTMKKEHADTRLLVSQLNLDEIRYWKLDTPIAKLLPGMNSTWIEELVVLYEEKYSEANFNRHILHRLLSDALEGDWLKEDKFNDKFALEVIPQLAQNANAQEFELRLKDNPTLFLAFPEKILEPYQRLFRLSFLLHRARYLLHRKRFVDKDFVGHRAELVALFLIVRFVHVYHNHIFVSILQEVHRKFLQRFREVKNLDDLVEAHFEFLSNFLERTELGLVNSSLADAIQKLVECFIAYAKNEFTFEELNERSFQLICNVKRQMVTSGGGCSILKNLLFGINFGSIGIADKQPLWRSLRHVEPMKQQQ</sequence>
<dbReference type="GO" id="GO:0051011">
    <property type="term" value="F:microtubule minus-end binding"/>
    <property type="evidence" value="ECO:0007669"/>
    <property type="project" value="TreeGrafter"/>
</dbReference>
<dbReference type="GO" id="GO:0005874">
    <property type="term" value="C:microtubule"/>
    <property type="evidence" value="ECO:0007669"/>
    <property type="project" value="UniProtKB-KW"/>
</dbReference>
<evidence type="ECO:0000313" key="9">
    <source>
        <dbReference type="WBParaSite" id="jg14975"/>
    </source>
</evidence>
<dbReference type="GO" id="GO:0000922">
    <property type="term" value="C:spindle pole"/>
    <property type="evidence" value="ECO:0007669"/>
    <property type="project" value="InterPro"/>
</dbReference>
<organism evidence="8 9">
    <name type="scientific">Ditylenchus dipsaci</name>
    <dbReference type="NCBI Taxonomy" id="166011"/>
    <lineage>
        <taxon>Eukaryota</taxon>
        <taxon>Metazoa</taxon>
        <taxon>Ecdysozoa</taxon>
        <taxon>Nematoda</taxon>
        <taxon>Chromadorea</taxon>
        <taxon>Rhabditida</taxon>
        <taxon>Tylenchina</taxon>
        <taxon>Tylenchomorpha</taxon>
        <taxon>Sphaerularioidea</taxon>
        <taxon>Anguinidae</taxon>
        <taxon>Anguininae</taxon>
        <taxon>Ditylenchus</taxon>
    </lineage>
</organism>
<dbReference type="GO" id="GO:0031122">
    <property type="term" value="P:cytoplasmic microtubule organization"/>
    <property type="evidence" value="ECO:0007669"/>
    <property type="project" value="TreeGrafter"/>
</dbReference>
<evidence type="ECO:0000256" key="3">
    <source>
        <dbReference type="ARBA" id="ARBA00022701"/>
    </source>
</evidence>